<sequence>MADRSPRGPTTGGLGESESRGDTEALKKTKGVKVARVEGKDKGDVEKVQQEDLSDGESEDDDDEGEEEGEEEGEDEGEEEGEDEGEEEEEEECELQVDSDGRIAVGGQLDYATRCFDNAISLKDSDHLASLYAQCEAAFTARATGGKQYSAGATFWIGADATPQTDLERLALQIFEFHAANALFDRSSSGAEWWTQCISASDDIAMHWDRDYDLQADQGILLHPHLATVTYLTDVGGPTLVLDRVSPLMQDETPCGPISRATASFPKESITRPDLQPAYFPWAIVGRHLSFDGRLLHGAPSELMQPAGKAAAGSARRVTFLVNVWLNHKPWGSDALEQDLATKIQASQSLPITFLSPSERTTNLLPPTPVDLTGMQRQTRSWTFGEKNARMDVILPWPKGALLPSFLDIVFAPTSGAELRSKEGKRKR</sequence>
<protein>
    <submittedName>
        <fullName evidence="2">Uncharacterized protein</fullName>
    </submittedName>
</protein>
<comment type="caution">
    <text evidence="2">The sequence shown here is derived from an EMBL/GenBank/DDBJ whole genome shotgun (WGS) entry which is preliminary data.</text>
</comment>
<accession>A0AB34JDF5</accession>
<organism evidence="2 3">
    <name type="scientific">Prymnesium parvum</name>
    <name type="common">Toxic golden alga</name>
    <dbReference type="NCBI Taxonomy" id="97485"/>
    <lineage>
        <taxon>Eukaryota</taxon>
        <taxon>Haptista</taxon>
        <taxon>Haptophyta</taxon>
        <taxon>Prymnesiophyceae</taxon>
        <taxon>Prymnesiales</taxon>
        <taxon>Prymnesiaceae</taxon>
        <taxon>Prymnesium</taxon>
    </lineage>
</organism>
<feature type="compositionally biased region" description="Basic and acidic residues" evidence="1">
    <location>
        <begin position="35"/>
        <end position="50"/>
    </location>
</feature>
<dbReference type="Proteomes" id="UP001515480">
    <property type="component" value="Unassembled WGS sequence"/>
</dbReference>
<name>A0AB34JDF5_PRYPA</name>
<evidence type="ECO:0000313" key="3">
    <source>
        <dbReference type="Proteomes" id="UP001515480"/>
    </source>
</evidence>
<feature type="region of interest" description="Disordered" evidence="1">
    <location>
        <begin position="1"/>
        <end position="101"/>
    </location>
</feature>
<reference evidence="2 3" key="1">
    <citation type="journal article" date="2024" name="Science">
        <title>Giant polyketide synthase enzymes in the biosynthesis of giant marine polyether toxins.</title>
        <authorList>
            <person name="Fallon T.R."/>
            <person name="Shende V.V."/>
            <person name="Wierzbicki I.H."/>
            <person name="Pendleton A.L."/>
            <person name="Watervoot N.F."/>
            <person name="Auber R.P."/>
            <person name="Gonzalez D.J."/>
            <person name="Wisecaver J.H."/>
            <person name="Moore B.S."/>
        </authorList>
    </citation>
    <scope>NUCLEOTIDE SEQUENCE [LARGE SCALE GENOMIC DNA]</scope>
    <source>
        <strain evidence="2 3">12B1</strain>
    </source>
</reference>
<keyword evidence="3" id="KW-1185">Reference proteome</keyword>
<dbReference type="AlphaFoldDB" id="A0AB34JDF5"/>
<evidence type="ECO:0000256" key="1">
    <source>
        <dbReference type="SAM" id="MobiDB-lite"/>
    </source>
</evidence>
<feature type="compositionally biased region" description="Acidic residues" evidence="1">
    <location>
        <begin position="52"/>
        <end position="97"/>
    </location>
</feature>
<proteinExistence type="predicted"/>
<dbReference type="EMBL" id="JBGBPQ010000009">
    <property type="protein sequence ID" value="KAL1519695.1"/>
    <property type="molecule type" value="Genomic_DNA"/>
</dbReference>
<feature type="compositionally biased region" description="Basic and acidic residues" evidence="1">
    <location>
        <begin position="17"/>
        <end position="27"/>
    </location>
</feature>
<evidence type="ECO:0000313" key="2">
    <source>
        <dbReference type="EMBL" id="KAL1519695.1"/>
    </source>
</evidence>
<gene>
    <name evidence="2" type="ORF">AB1Y20_023205</name>
</gene>